<dbReference type="GO" id="GO:0004553">
    <property type="term" value="F:hydrolase activity, hydrolyzing O-glycosyl compounds"/>
    <property type="evidence" value="ECO:0007669"/>
    <property type="project" value="UniProtKB-ARBA"/>
</dbReference>
<dbReference type="GO" id="GO:0005975">
    <property type="term" value="P:carbohydrate metabolic process"/>
    <property type="evidence" value="ECO:0007669"/>
    <property type="project" value="InterPro"/>
</dbReference>
<dbReference type="PANTHER" id="PTHR31616">
    <property type="entry name" value="TREHALASE"/>
    <property type="match status" value="1"/>
</dbReference>
<keyword evidence="3" id="KW-0378">Hydrolase</keyword>
<proteinExistence type="predicted"/>
<dbReference type="InterPro" id="IPR045582">
    <property type="entry name" value="Trehalase-like_N"/>
</dbReference>
<feature type="domain" description="Trehalase-like N-terminal" evidence="2">
    <location>
        <begin position="9"/>
        <end position="100"/>
    </location>
</feature>
<dbReference type="Pfam" id="PF00723">
    <property type="entry name" value="Glyco_hydro_15"/>
    <property type="match status" value="1"/>
</dbReference>
<dbReference type="PANTHER" id="PTHR31616:SF0">
    <property type="entry name" value="GLUCAN 1,4-ALPHA-GLUCOSIDASE"/>
    <property type="match status" value="1"/>
</dbReference>
<dbReference type="EMBL" id="LASV01000111">
    <property type="protein sequence ID" value="KKA23103.1"/>
    <property type="molecule type" value="Genomic_DNA"/>
</dbReference>
<name>A0A0F4YZN2_RASE3</name>
<sequence>MAEESGYKAIEDYGIIGDMHTAALVSKDGSLDFMCWPVFDSPSVFCRLLDKNKGGHFSVKATSSDGSTPISKQRYLPYTNILETRWIHEDGVINLLDFFPVSNKKSPQSDRNLSGYCPCTEPGGNRWKTGARHSGVVRKVECGRGAMDVHVECFPAFNYARDGHTTRANLSNDTTENKLQTVYFDSATERLQLHIFVNHRGDRQGQPKTEFQIASLPGLQGQGLIADLRIEEGQSVIFVLHSPEKTIPGANLVDSYLGRLEMETFEYWTDWCRQCTFRGHYREQVERSLLVLKLLTYKPTGAVIAAPTFSLPENIGGSRNWDYRYSWVRDTSFTLYVFLKNGYSEEAEAYISFIFDRIFPPTSGKSLMEVHRPFLPIMFTIRGDYEIPEYELDHLEGYRNSRPVRIGNAAAFHTQLDIYGELLDSIYLYNKYGKPIQYDQWVAIRRMVNYVVAVRNSPDMSIWEVRGQPQNFVYSKMLLWVALDRGIRLSEKRASLPCPDRSEWIRVRDELYDEIMDKGYNSEKGFFCQSYERPEVIDAATMIAPLVFFIEPNDLRFMRTLEQVLQPPEKNGLTSAKMVFRYDHEKAHDGVGGREGAFIMITFWAIEAMFRASKYTKTLPSEPYGPNIRKTAIAHFDNVLSFANHLGIFSEEVAVSGEAMGNVPQAFSHLACVSAAMNLAGSGD</sequence>
<dbReference type="InterPro" id="IPR011613">
    <property type="entry name" value="GH15-like"/>
</dbReference>
<evidence type="ECO:0000313" key="4">
    <source>
        <dbReference type="Proteomes" id="UP000053958"/>
    </source>
</evidence>
<dbReference type="Gene3D" id="1.50.10.10">
    <property type="match status" value="1"/>
</dbReference>
<evidence type="ECO:0000259" key="1">
    <source>
        <dbReference type="Pfam" id="PF00723"/>
    </source>
</evidence>
<dbReference type="GeneID" id="25315180"/>
<evidence type="ECO:0000259" key="2">
    <source>
        <dbReference type="Pfam" id="PF19291"/>
    </source>
</evidence>
<dbReference type="SUPFAM" id="SSF48208">
    <property type="entry name" value="Six-hairpin glycosidases"/>
    <property type="match status" value="1"/>
</dbReference>
<dbReference type="InterPro" id="IPR012341">
    <property type="entry name" value="6hp_glycosidase-like_sf"/>
</dbReference>
<reference evidence="3 4" key="1">
    <citation type="submission" date="2015-04" db="EMBL/GenBank/DDBJ databases">
        <authorList>
            <person name="Heijne W.H."/>
            <person name="Fedorova N.D."/>
            <person name="Nierman W.C."/>
            <person name="Vollebregt A.W."/>
            <person name="Zhao Z."/>
            <person name="Wu L."/>
            <person name="Kumar M."/>
            <person name="Stam H."/>
            <person name="van den Berg M.A."/>
            <person name="Pel H.J."/>
        </authorList>
    </citation>
    <scope>NUCLEOTIDE SEQUENCE [LARGE SCALE GENOMIC DNA]</scope>
    <source>
        <strain evidence="3 4">CBS 393.64</strain>
    </source>
</reference>
<dbReference type="OrthoDB" id="406733at2759"/>
<dbReference type="InterPro" id="IPR008928">
    <property type="entry name" value="6-hairpin_glycosidase_sf"/>
</dbReference>
<dbReference type="Pfam" id="PF19291">
    <property type="entry name" value="TREH_N"/>
    <property type="match status" value="1"/>
</dbReference>
<keyword evidence="4" id="KW-1185">Reference proteome</keyword>
<feature type="domain" description="GH15-like" evidence="1">
    <location>
        <begin position="280"/>
        <end position="676"/>
    </location>
</feature>
<gene>
    <name evidence="3" type="ORF">T310_2829</name>
</gene>
<comment type="caution">
    <text evidence="3">The sequence shown here is derived from an EMBL/GenBank/DDBJ whole genome shotgun (WGS) entry which is preliminary data.</text>
</comment>
<dbReference type="RefSeq" id="XP_013329715.1">
    <property type="nucleotide sequence ID" value="XM_013474261.1"/>
</dbReference>
<accession>A0A0F4YZN2</accession>
<protein>
    <submittedName>
        <fullName evidence="3">Glycosyl hydrolase</fullName>
    </submittedName>
</protein>
<evidence type="ECO:0000313" key="3">
    <source>
        <dbReference type="EMBL" id="KKA23103.1"/>
    </source>
</evidence>
<dbReference type="Proteomes" id="UP000053958">
    <property type="component" value="Unassembled WGS sequence"/>
</dbReference>
<dbReference type="STRING" id="1408163.A0A0F4YZN2"/>
<dbReference type="AlphaFoldDB" id="A0A0F4YZN2"/>
<organism evidence="3 4">
    <name type="scientific">Rasamsonia emersonii (strain ATCC 16479 / CBS 393.64 / IMI 116815)</name>
    <dbReference type="NCBI Taxonomy" id="1408163"/>
    <lineage>
        <taxon>Eukaryota</taxon>
        <taxon>Fungi</taxon>
        <taxon>Dikarya</taxon>
        <taxon>Ascomycota</taxon>
        <taxon>Pezizomycotina</taxon>
        <taxon>Eurotiomycetes</taxon>
        <taxon>Eurotiomycetidae</taxon>
        <taxon>Eurotiales</taxon>
        <taxon>Trichocomaceae</taxon>
        <taxon>Rasamsonia</taxon>
    </lineage>
</organism>